<organism evidence="2 3">
    <name type="scientific">Araneus ventricosus</name>
    <name type="common">Orbweaver spider</name>
    <name type="synonym">Epeira ventricosa</name>
    <dbReference type="NCBI Taxonomy" id="182803"/>
    <lineage>
        <taxon>Eukaryota</taxon>
        <taxon>Metazoa</taxon>
        <taxon>Ecdysozoa</taxon>
        <taxon>Arthropoda</taxon>
        <taxon>Chelicerata</taxon>
        <taxon>Arachnida</taxon>
        <taxon>Araneae</taxon>
        <taxon>Araneomorphae</taxon>
        <taxon>Entelegynae</taxon>
        <taxon>Araneoidea</taxon>
        <taxon>Araneidae</taxon>
        <taxon>Araneus</taxon>
    </lineage>
</organism>
<keyword evidence="3" id="KW-1185">Reference proteome</keyword>
<keyword evidence="1" id="KW-0812">Transmembrane</keyword>
<evidence type="ECO:0000313" key="3">
    <source>
        <dbReference type="Proteomes" id="UP000499080"/>
    </source>
</evidence>
<protein>
    <submittedName>
        <fullName evidence="2">Uncharacterized protein</fullName>
    </submittedName>
</protein>
<dbReference type="GO" id="GO:0003676">
    <property type="term" value="F:nucleic acid binding"/>
    <property type="evidence" value="ECO:0007669"/>
    <property type="project" value="InterPro"/>
</dbReference>
<evidence type="ECO:0000256" key="1">
    <source>
        <dbReference type="SAM" id="Phobius"/>
    </source>
</evidence>
<proteinExistence type="predicted"/>
<reference evidence="2 3" key="1">
    <citation type="journal article" date="2019" name="Sci. Rep.">
        <title>Orb-weaving spider Araneus ventricosus genome elucidates the spidroin gene catalogue.</title>
        <authorList>
            <person name="Kono N."/>
            <person name="Nakamura H."/>
            <person name="Ohtoshi R."/>
            <person name="Moran D.A.P."/>
            <person name="Shinohara A."/>
            <person name="Yoshida Y."/>
            <person name="Fujiwara M."/>
            <person name="Mori M."/>
            <person name="Tomita M."/>
            <person name="Arakawa K."/>
        </authorList>
    </citation>
    <scope>NUCLEOTIDE SEQUENCE [LARGE SCALE GENOMIC DNA]</scope>
</reference>
<dbReference type="EMBL" id="BGPR01012467">
    <property type="protein sequence ID" value="GBN56199.1"/>
    <property type="molecule type" value="Genomic_DNA"/>
</dbReference>
<dbReference type="InterPro" id="IPR036397">
    <property type="entry name" value="RNaseH_sf"/>
</dbReference>
<dbReference type="Gene3D" id="3.30.420.10">
    <property type="entry name" value="Ribonuclease H-like superfamily/Ribonuclease H"/>
    <property type="match status" value="1"/>
</dbReference>
<gene>
    <name evidence="2" type="ORF">AVEN_67339_1</name>
</gene>
<dbReference type="AlphaFoldDB" id="A0A4Y2PY89"/>
<keyword evidence="1" id="KW-1133">Transmembrane helix</keyword>
<dbReference type="Proteomes" id="UP000499080">
    <property type="component" value="Unassembled WGS sequence"/>
</dbReference>
<dbReference type="OrthoDB" id="8031842at2759"/>
<comment type="caution">
    <text evidence="2">The sequence shown here is derived from an EMBL/GenBank/DDBJ whole genome shotgun (WGS) entry which is preliminary data.</text>
</comment>
<name>A0A4Y2PY89_ARAVE</name>
<sequence length="95" mass="11031">MHSTSIWNPDKVTVWCCFTATFVIGPYFFEEITANGIQICYFTEQRYRDMLRDFVIPQLQHRGCLQGNISMQDGAPSRIDRRAKQLLNSISQMHG</sequence>
<feature type="transmembrane region" description="Helical" evidence="1">
    <location>
        <begin position="12"/>
        <end position="29"/>
    </location>
</feature>
<keyword evidence="1" id="KW-0472">Membrane</keyword>
<accession>A0A4Y2PY89</accession>
<evidence type="ECO:0000313" key="2">
    <source>
        <dbReference type="EMBL" id="GBN56199.1"/>
    </source>
</evidence>